<reference evidence="1 2" key="1">
    <citation type="submission" date="2023-12" db="EMBL/GenBank/DDBJ databases">
        <title>Gut-associated functions are favored during microbiome assembly across C. elegans life.</title>
        <authorList>
            <person name="Zimmermann J."/>
        </authorList>
    </citation>
    <scope>NUCLEOTIDE SEQUENCE [LARGE SCALE GENOMIC DNA]</scope>
    <source>
        <strain evidence="1 2">JUb134</strain>
    </source>
</reference>
<organism evidence="1 2">
    <name type="scientific">Sphingomonas molluscorum</name>
    <dbReference type="NCBI Taxonomy" id="418184"/>
    <lineage>
        <taxon>Bacteria</taxon>
        <taxon>Pseudomonadati</taxon>
        <taxon>Pseudomonadota</taxon>
        <taxon>Alphaproteobacteria</taxon>
        <taxon>Sphingomonadales</taxon>
        <taxon>Sphingomonadaceae</taxon>
        <taxon>Sphingomonas</taxon>
    </lineage>
</organism>
<dbReference type="Proteomes" id="UP001380365">
    <property type="component" value="Unassembled WGS sequence"/>
</dbReference>
<accession>A0ABU8Q657</accession>
<dbReference type="RefSeq" id="WP_132883573.1">
    <property type="nucleotide sequence ID" value="NZ_JBBGZA010000001.1"/>
</dbReference>
<protein>
    <submittedName>
        <fullName evidence="1">Uncharacterized protein</fullName>
    </submittedName>
</protein>
<keyword evidence="2" id="KW-1185">Reference proteome</keyword>
<proteinExistence type="predicted"/>
<sequence>MIPNDKRVAAEARALQLALAVAARVGWRFDRGPLPTTSFAQFLYVDAAQLLLVPTSAALPFATRQVEPVVREARSDALIVSSAGEGTPMFAMATWARSETVWTQPLLPWLADTSELWLVPDVDGATPFAFHLVDALHHVATVPWVLASERQAGLDRAAAWMREVVGG</sequence>
<comment type="caution">
    <text evidence="1">The sequence shown here is derived from an EMBL/GenBank/DDBJ whole genome shotgun (WGS) entry which is preliminary data.</text>
</comment>
<evidence type="ECO:0000313" key="2">
    <source>
        <dbReference type="Proteomes" id="UP001380365"/>
    </source>
</evidence>
<gene>
    <name evidence="1" type="ORF">WH159_09115</name>
</gene>
<name>A0ABU8Q657_9SPHN</name>
<evidence type="ECO:0000313" key="1">
    <source>
        <dbReference type="EMBL" id="MEJ5094697.1"/>
    </source>
</evidence>
<dbReference type="EMBL" id="JBBGZA010000001">
    <property type="protein sequence ID" value="MEJ5094697.1"/>
    <property type="molecule type" value="Genomic_DNA"/>
</dbReference>